<dbReference type="HOGENOM" id="CLU_1806054_0_0_1"/>
<evidence type="ECO:0000313" key="2">
    <source>
        <dbReference type="EMBL" id="KDN68413.1"/>
    </source>
</evidence>
<proteinExistence type="predicted"/>
<reference evidence="3" key="1">
    <citation type="journal article" date="2014" name="Genome Announc.">
        <title>Draft genome sequence of Colletotrichum sublineola, a destructive pathogen of cultivated sorghum.</title>
        <authorList>
            <person name="Baroncelli R."/>
            <person name="Sanz-Martin J.M."/>
            <person name="Rech G.E."/>
            <person name="Sukno S.A."/>
            <person name="Thon M.R."/>
        </authorList>
    </citation>
    <scope>NUCLEOTIDE SEQUENCE [LARGE SCALE GENOMIC DNA]</scope>
    <source>
        <strain evidence="3">TX430BB</strain>
    </source>
</reference>
<protein>
    <submittedName>
        <fullName evidence="2">Uncharacterized protein</fullName>
    </submittedName>
</protein>
<evidence type="ECO:0000313" key="3">
    <source>
        <dbReference type="Proteomes" id="UP000027238"/>
    </source>
</evidence>
<dbReference type="AlphaFoldDB" id="A0A066XGT9"/>
<gene>
    <name evidence="2" type="ORF">CSUB01_12457</name>
</gene>
<feature type="region of interest" description="Disordered" evidence="1">
    <location>
        <begin position="1"/>
        <end position="20"/>
    </location>
</feature>
<organism evidence="2 3">
    <name type="scientific">Colletotrichum sublineola</name>
    <name type="common">Sorghum anthracnose fungus</name>
    <dbReference type="NCBI Taxonomy" id="1173701"/>
    <lineage>
        <taxon>Eukaryota</taxon>
        <taxon>Fungi</taxon>
        <taxon>Dikarya</taxon>
        <taxon>Ascomycota</taxon>
        <taxon>Pezizomycotina</taxon>
        <taxon>Sordariomycetes</taxon>
        <taxon>Hypocreomycetidae</taxon>
        <taxon>Glomerellales</taxon>
        <taxon>Glomerellaceae</taxon>
        <taxon>Colletotrichum</taxon>
        <taxon>Colletotrichum graminicola species complex</taxon>
    </lineage>
</organism>
<sequence>MDHGGFARAPLQSHSLKNDGRHAQIFNARLEKTRVPDQGIRPVEGELRLCGSINRHGVGDRRRRHEVIGFPARVRKVSPSLPRHEPAGPAQDGHSRLLCNETGESQRGAVYDDVTNNLPGSRGSAEGEEVLVRRTFMPDLLSL</sequence>
<evidence type="ECO:0000256" key="1">
    <source>
        <dbReference type="SAM" id="MobiDB-lite"/>
    </source>
</evidence>
<comment type="caution">
    <text evidence="2">The sequence shown here is derived from an EMBL/GenBank/DDBJ whole genome shotgun (WGS) entry which is preliminary data.</text>
</comment>
<feature type="region of interest" description="Disordered" evidence="1">
    <location>
        <begin position="76"/>
        <end position="96"/>
    </location>
</feature>
<dbReference type="EMBL" id="JMSE01000673">
    <property type="protein sequence ID" value="KDN68413.1"/>
    <property type="molecule type" value="Genomic_DNA"/>
</dbReference>
<accession>A0A066XGT9</accession>
<name>A0A066XGT9_COLSU</name>
<keyword evidence="3" id="KW-1185">Reference proteome</keyword>
<dbReference type="Proteomes" id="UP000027238">
    <property type="component" value="Unassembled WGS sequence"/>
</dbReference>